<evidence type="ECO:0000313" key="3">
    <source>
        <dbReference type="EMBL" id="CAD5125198.1"/>
    </source>
</evidence>
<dbReference type="InterPro" id="IPR029021">
    <property type="entry name" value="Prot-tyrosine_phosphatase-like"/>
</dbReference>
<dbReference type="PANTHER" id="PTHR46377">
    <property type="entry name" value="DUAL SPECIFICITY PROTEIN PHOSPHATASE 19"/>
    <property type="match status" value="1"/>
</dbReference>
<dbReference type="CDD" id="cd14498">
    <property type="entry name" value="DSP"/>
    <property type="match status" value="1"/>
</dbReference>
<dbReference type="PANTHER" id="PTHR46377:SF1">
    <property type="entry name" value="DUAL SPECIFICITY PROTEIN PHOSPHATASE 19"/>
    <property type="match status" value="1"/>
</dbReference>
<evidence type="ECO:0000313" key="4">
    <source>
        <dbReference type="Proteomes" id="UP000549394"/>
    </source>
</evidence>
<dbReference type="PROSITE" id="PS50054">
    <property type="entry name" value="TYR_PHOSPHATASE_DUAL"/>
    <property type="match status" value="1"/>
</dbReference>
<feature type="domain" description="Tyrosine-protein phosphatase" evidence="1">
    <location>
        <begin position="60"/>
        <end position="200"/>
    </location>
</feature>
<protein>
    <submittedName>
        <fullName evidence="3">DgyrCDS13441</fullName>
    </submittedName>
</protein>
<dbReference type="InterPro" id="IPR000340">
    <property type="entry name" value="Dual-sp_phosphatase_cat-dom"/>
</dbReference>
<dbReference type="Proteomes" id="UP000549394">
    <property type="component" value="Unassembled WGS sequence"/>
</dbReference>
<dbReference type="OrthoDB" id="10252009at2759"/>
<gene>
    <name evidence="3" type="ORF">DGYR_LOCUS12616</name>
</gene>
<evidence type="ECO:0000259" key="2">
    <source>
        <dbReference type="PROSITE" id="PS50056"/>
    </source>
</evidence>
<comment type="caution">
    <text evidence="3">The sequence shown here is derived from an EMBL/GenBank/DDBJ whole genome shotgun (WGS) entry which is preliminary data.</text>
</comment>
<dbReference type="PRINTS" id="PR01908">
    <property type="entry name" value="ADSPHPHTASE"/>
</dbReference>
<dbReference type="GO" id="GO:0008579">
    <property type="term" value="F:JUN kinase phosphatase activity"/>
    <property type="evidence" value="ECO:0007669"/>
    <property type="project" value="TreeGrafter"/>
</dbReference>
<sequence length="200" mass="22403">MSFQEQVKNFSKSKLKKTSTSLKTEDGRLVQLNIHDLSFKVRNLENNLPGFIVDNKPDLTINEILPGLYLSGQDVARDLSILKSSGITHILNLAPIIPCSFPSEFAYKTVELLDVPETDLISSLEDCLNFIDLVLKDSKGNVLVHCNAGVSRAPSIVIAFVMRKLKLDYDDALKFVKDKRPCIRPNDGFQKQLRELGKTV</sequence>
<dbReference type="InterPro" id="IPR020422">
    <property type="entry name" value="TYR_PHOSPHATASE_DUAL_dom"/>
</dbReference>
<dbReference type="InterPro" id="IPR000387">
    <property type="entry name" value="Tyr_Pase_dom"/>
</dbReference>
<proteinExistence type="predicted"/>
<dbReference type="SMART" id="SM00195">
    <property type="entry name" value="DSPc"/>
    <property type="match status" value="1"/>
</dbReference>
<dbReference type="SUPFAM" id="SSF52799">
    <property type="entry name" value="(Phosphotyrosine protein) phosphatases II"/>
    <property type="match status" value="1"/>
</dbReference>
<dbReference type="Pfam" id="PF00782">
    <property type="entry name" value="DSPc"/>
    <property type="match status" value="1"/>
</dbReference>
<feature type="domain" description="Tyrosine specific protein phosphatases" evidence="2">
    <location>
        <begin position="128"/>
        <end position="181"/>
    </location>
</feature>
<organism evidence="3 4">
    <name type="scientific">Dimorphilus gyrociliatus</name>
    <dbReference type="NCBI Taxonomy" id="2664684"/>
    <lineage>
        <taxon>Eukaryota</taxon>
        <taxon>Metazoa</taxon>
        <taxon>Spiralia</taxon>
        <taxon>Lophotrochozoa</taxon>
        <taxon>Annelida</taxon>
        <taxon>Polychaeta</taxon>
        <taxon>Polychaeta incertae sedis</taxon>
        <taxon>Dinophilidae</taxon>
        <taxon>Dimorphilus</taxon>
    </lineage>
</organism>
<dbReference type="GO" id="GO:0005737">
    <property type="term" value="C:cytoplasm"/>
    <property type="evidence" value="ECO:0007669"/>
    <property type="project" value="TreeGrafter"/>
</dbReference>
<dbReference type="EMBL" id="CAJFCJ010000025">
    <property type="protein sequence ID" value="CAD5125198.1"/>
    <property type="molecule type" value="Genomic_DNA"/>
</dbReference>
<dbReference type="PROSITE" id="PS50056">
    <property type="entry name" value="TYR_PHOSPHATASE_2"/>
    <property type="match status" value="1"/>
</dbReference>
<name>A0A7I8WAN4_9ANNE</name>
<dbReference type="AlphaFoldDB" id="A0A7I8WAN4"/>
<dbReference type="Gene3D" id="3.90.190.10">
    <property type="entry name" value="Protein tyrosine phosphatase superfamily"/>
    <property type="match status" value="1"/>
</dbReference>
<accession>A0A7I8WAN4</accession>
<evidence type="ECO:0000259" key="1">
    <source>
        <dbReference type="PROSITE" id="PS50054"/>
    </source>
</evidence>
<reference evidence="3 4" key="1">
    <citation type="submission" date="2020-08" db="EMBL/GenBank/DDBJ databases">
        <authorList>
            <person name="Hejnol A."/>
        </authorList>
    </citation>
    <scope>NUCLEOTIDE SEQUENCE [LARGE SCALE GENOMIC DNA]</scope>
</reference>
<keyword evidence="4" id="KW-1185">Reference proteome</keyword>